<evidence type="ECO:0000313" key="2">
    <source>
        <dbReference type="Proteomes" id="UP001303046"/>
    </source>
</evidence>
<sequence length="82" mass="9101">MRRSVWTTYVPSTRGKAKRECENASRRHNLMNSIGSRRIARAVSVSGVYIFDLLGLDLDGVLDNNILKASPHESGVVWISDG</sequence>
<name>A0ABR1CW81_NECAM</name>
<comment type="caution">
    <text evidence="1">The sequence shown here is derived from an EMBL/GenBank/DDBJ whole genome shotgun (WGS) entry which is preliminary data.</text>
</comment>
<organism evidence="1 2">
    <name type="scientific">Necator americanus</name>
    <name type="common">Human hookworm</name>
    <dbReference type="NCBI Taxonomy" id="51031"/>
    <lineage>
        <taxon>Eukaryota</taxon>
        <taxon>Metazoa</taxon>
        <taxon>Ecdysozoa</taxon>
        <taxon>Nematoda</taxon>
        <taxon>Chromadorea</taxon>
        <taxon>Rhabditida</taxon>
        <taxon>Rhabditina</taxon>
        <taxon>Rhabditomorpha</taxon>
        <taxon>Strongyloidea</taxon>
        <taxon>Ancylostomatidae</taxon>
        <taxon>Bunostominae</taxon>
        <taxon>Necator</taxon>
    </lineage>
</organism>
<gene>
    <name evidence="1" type="primary">Necator_chrIII.g10816</name>
    <name evidence="1" type="ORF">RB195_010051</name>
</gene>
<evidence type="ECO:0000313" key="1">
    <source>
        <dbReference type="EMBL" id="KAK6742558.1"/>
    </source>
</evidence>
<reference evidence="1 2" key="1">
    <citation type="submission" date="2023-08" db="EMBL/GenBank/DDBJ databases">
        <title>A Necator americanus chromosomal reference genome.</title>
        <authorList>
            <person name="Ilik V."/>
            <person name="Petrzelkova K.J."/>
            <person name="Pardy F."/>
            <person name="Fuh T."/>
            <person name="Niatou-Singa F.S."/>
            <person name="Gouil Q."/>
            <person name="Baker L."/>
            <person name="Ritchie M.E."/>
            <person name="Jex A.R."/>
            <person name="Gazzola D."/>
            <person name="Li H."/>
            <person name="Toshio Fujiwara R."/>
            <person name="Zhan B."/>
            <person name="Aroian R.V."/>
            <person name="Pafco B."/>
            <person name="Schwarz E.M."/>
        </authorList>
    </citation>
    <scope>NUCLEOTIDE SEQUENCE [LARGE SCALE GENOMIC DNA]</scope>
    <source>
        <strain evidence="1 2">Aroian</strain>
        <tissue evidence="1">Whole animal</tissue>
    </source>
</reference>
<proteinExistence type="predicted"/>
<keyword evidence="2" id="KW-1185">Reference proteome</keyword>
<accession>A0ABR1CW81</accession>
<protein>
    <submittedName>
        <fullName evidence="1">Uncharacterized protein</fullName>
    </submittedName>
</protein>
<dbReference type="EMBL" id="JAVFWL010000003">
    <property type="protein sequence ID" value="KAK6742558.1"/>
    <property type="molecule type" value="Genomic_DNA"/>
</dbReference>
<dbReference type="Proteomes" id="UP001303046">
    <property type="component" value="Unassembled WGS sequence"/>
</dbReference>